<keyword evidence="1" id="KW-0472">Membrane</keyword>
<comment type="caution">
    <text evidence="2">The sequence shown here is derived from an EMBL/GenBank/DDBJ whole genome shotgun (WGS) entry which is preliminary data.</text>
</comment>
<proteinExistence type="predicted"/>
<sequence length="177" mass="19882">MKHCDDLRPLAGGVVHDRSWAEEVRTSARCSAALFVLLLFVDWAAGSLDWWRGGLWLLLALLLLLVLFPARVSAGEGWLASRRLLRTRRIRTDLLVTVRPVNGVTRRLVLADAFGDRVEIDPEVLIRNPDLWYRLDEGTRSSERNGTLRRGTAALHSLADDLDRETALSVFRASGLN</sequence>
<keyword evidence="1" id="KW-0812">Transmembrane</keyword>
<evidence type="ECO:0000313" key="2">
    <source>
        <dbReference type="EMBL" id="MER6434058.1"/>
    </source>
</evidence>
<dbReference type="Proteomes" id="UP001470023">
    <property type="component" value="Unassembled WGS sequence"/>
</dbReference>
<organism evidence="2 3">
    <name type="scientific">Streptomyces sp. 900105245</name>
    <dbReference type="NCBI Taxonomy" id="3154379"/>
    <lineage>
        <taxon>Bacteria</taxon>
        <taxon>Bacillati</taxon>
        <taxon>Actinomycetota</taxon>
        <taxon>Actinomycetes</taxon>
        <taxon>Kitasatosporales</taxon>
        <taxon>Streptomycetaceae</taxon>
        <taxon>Streptomyces</taxon>
    </lineage>
</organism>
<keyword evidence="1" id="KW-1133">Transmembrane helix</keyword>
<dbReference type="EMBL" id="JBEPAZ010000080">
    <property type="protein sequence ID" value="MER6434058.1"/>
    <property type="molecule type" value="Genomic_DNA"/>
</dbReference>
<feature type="transmembrane region" description="Helical" evidence="1">
    <location>
        <begin position="54"/>
        <end position="79"/>
    </location>
</feature>
<name>A0ABV1UJZ2_9ACTN</name>
<protein>
    <recommendedName>
        <fullName evidence="4">DUF304 domain-containing protein</fullName>
    </recommendedName>
</protein>
<gene>
    <name evidence="2" type="ORF">ABT272_41120</name>
</gene>
<reference evidence="2 3" key="1">
    <citation type="submission" date="2024-06" db="EMBL/GenBank/DDBJ databases">
        <title>The Natural Products Discovery Center: Release of the First 8490 Sequenced Strains for Exploring Actinobacteria Biosynthetic Diversity.</title>
        <authorList>
            <person name="Kalkreuter E."/>
            <person name="Kautsar S.A."/>
            <person name="Yang D."/>
            <person name="Bader C.D."/>
            <person name="Teijaro C.N."/>
            <person name="Fluegel L."/>
            <person name="Davis C.M."/>
            <person name="Simpson J.R."/>
            <person name="Lauterbach L."/>
            <person name="Steele A.D."/>
            <person name="Gui C."/>
            <person name="Meng S."/>
            <person name="Li G."/>
            <person name="Viehrig K."/>
            <person name="Ye F."/>
            <person name="Su P."/>
            <person name="Kiefer A.F."/>
            <person name="Nichols A."/>
            <person name="Cepeda A.J."/>
            <person name="Yan W."/>
            <person name="Fan B."/>
            <person name="Jiang Y."/>
            <person name="Adhikari A."/>
            <person name="Zheng C.-J."/>
            <person name="Schuster L."/>
            <person name="Cowan T.M."/>
            <person name="Smanski M.J."/>
            <person name="Chevrette M.G."/>
            <person name="De Carvalho L.P.S."/>
            <person name="Shen B."/>
        </authorList>
    </citation>
    <scope>NUCLEOTIDE SEQUENCE [LARGE SCALE GENOMIC DNA]</scope>
    <source>
        <strain evidence="2 3">NPDC001166</strain>
    </source>
</reference>
<dbReference type="RefSeq" id="WP_352065960.1">
    <property type="nucleotide sequence ID" value="NZ_JBEPAZ010000080.1"/>
</dbReference>
<keyword evidence="3" id="KW-1185">Reference proteome</keyword>
<accession>A0ABV1UJZ2</accession>
<evidence type="ECO:0000313" key="3">
    <source>
        <dbReference type="Proteomes" id="UP001470023"/>
    </source>
</evidence>
<evidence type="ECO:0008006" key="4">
    <source>
        <dbReference type="Google" id="ProtNLM"/>
    </source>
</evidence>
<evidence type="ECO:0000256" key="1">
    <source>
        <dbReference type="SAM" id="Phobius"/>
    </source>
</evidence>